<dbReference type="EMBL" id="JFKE01000003">
    <property type="protein sequence ID" value="KAJ56183.1"/>
    <property type="molecule type" value="Genomic_DNA"/>
</dbReference>
<dbReference type="GO" id="GO:0003700">
    <property type="term" value="F:DNA-binding transcription factor activity"/>
    <property type="evidence" value="ECO:0007669"/>
    <property type="project" value="InterPro"/>
</dbReference>
<dbReference type="PANTHER" id="PTHR30537:SF3">
    <property type="entry name" value="TRANSCRIPTIONAL REGULATORY PROTEIN"/>
    <property type="match status" value="1"/>
</dbReference>
<dbReference type="InterPro" id="IPR005119">
    <property type="entry name" value="LysR_subst-bd"/>
</dbReference>
<dbReference type="Pfam" id="PF00126">
    <property type="entry name" value="HTH_1"/>
    <property type="match status" value="1"/>
</dbReference>
<gene>
    <name evidence="6" type="ORF">ACMU_10550</name>
</gene>
<name>A0A037ZJ96_9RHOB</name>
<dbReference type="Pfam" id="PF03466">
    <property type="entry name" value="LysR_substrate"/>
    <property type="match status" value="1"/>
</dbReference>
<comment type="caution">
    <text evidence="6">The sequence shown here is derived from an EMBL/GenBank/DDBJ whole genome shotgun (WGS) entry which is preliminary data.</text>
</comment>
<evidence type="ECO:0000256" key="1">
    <source>
        <dbReference type="ARBA" id="ARBA00009437"/>
    </source>
</evidence>
<dbReference type="PANTHER" id="PTHR30537">
    <property type="entry name" value="HTH-TYPE TRANSCRIPTIONAL REGULATOR"/>
    <property type="match status" value="1"/>
</dbReference>
<evidence type="ECO:0000256" key="4">
    <source>
        <dbReference type="ARBA" id="ARBA00023163"/>
    </source>
</evidence>
<feature type="domain" description="HTH lysR-type" evidence="5">
    <location>
        <begin position="4"/>
        <end position="61"/>
    </location>
</feature>
<dbReference type="GO" id="GO:0006351">
    <property type="term" value="P:DNA-templated transcription"/>
    <property type="evidence" value="ECO:0007669"/>
    <property type="project" value="TreeGrafter"/>
</dbReference>
<dbReference type="Gene3D" id="3.40.190.290">
    <property type="match status" value="1"/>
</dbReference>
<dbReference type="InterPro" id="IPR036390">
    <property type="entry name" value="WH_DNA-bd_sf"/>
</dbReference>
<dbReference type="AlphaFoldDB" id="A0A037ZJ96"/>
<organism evidence="6 7">
    <name type="scientific">Actibacterium mucosum KCTC 23349</name>
    <dbReference type="NCBI Taxonomy" id="1454373"/>
    <lineage>
        <taxon>Bacteria</taxon>
        <taxon>Pseudomonadati</taxon>
        <taxon>Pseudomonadota</taxon>
        <taxon>Alphaproteobacteria</taxon>
        <taxon>Rhodobacterales</taxon>
        <taxon>Roseobacteraceae</taxon>
        <taxon>Actibacterium</taxon>
    </lineage>
</organism>
<protein>
    <recommendedName>
        <fullName evidence="5">HTH lysR-type domain-containing protein</fullName>
    </recommendedName>
</protein>
<reference evidence="6 7" key="1">
    <citation type="submission" date="2014-03" db="EMBL/GenBank/DDBJ databases">
        <title>Draft Genome Sequence of Actibacterium mucosum KCTC 23349, a Marine Alphaproteobacterium with Complex Ionic Requirements Isolated from Mediterranean Seawater at Malvarrosa Beach, Valencia, Spain.</title>
        <authorList>
            <person name="Arahal D.R."/>
            <person name="Shao Z."/>
            <person name="Lai Q."/>
            <person name="Pujalte M.J."/>
        </authorList>
    </citation>
    <scope>NUCLEOTIDE SEQUENCE [LARGE SCALE GENOMIC DNA]</scope>
    <source>
        <strain evidence="6 7">KCTC 23349</strain>
    </source>
</reference>
<dbReference type="GO" id="GO:0043565">
    <property type="term" value="F:sequence-specific DNA binding"/>
    <property type="evidence" value="ECO:0007669"/>
    <property type="project" value="TreeGrafter"/>
</dbReference>
<dbReference type="InterPro" id="IPR058163">
    <property type="entry name" value="LysR-type_TF_proteobact-type"/>
</dbReference>
<keyword evidence="2" id="KW-0805">Transcription regulation</keyword>
<sequence>MRDMNWDDLKVFLALHRSGSIRGAAGQLGSSHSTVSRRLAAIEAQLGVRLFNRAADGLQPSAAADDIVDRAKRVEAEMLALERTVQGRDARLSGPVRVTMVPPLVQHLLMPDLVAFADAYPEIDLEIASTYDLADMSRHGADVAVRFQTAPEPFLFGRRAPHSAHAIFASPDYLSSKSLERSGDSARWIGWNVPDRFPGWTQITPLAHLPAHHMMPDPLAQMAAAEASLGIAELPCFLGDTNPRLVRVPGTQITGRYDCWVLTHPDLKTTERVRTCVRYLTEALHRHAPLLQGERPGMAEE</sequence>
<dbReference type="Gene3D" id="1.10.10.10">
    <property type="entry name" value="Winged helix-like DNA-binding domain superfamily/Winged helix DNA-binding domain"/>
    <property type="match status" value="1"/>
</dbReference>
<keyword evidence="3" id="KW-0238">DNA-binding</keyword>
<proteinExistence type="inferred from homology"/>
<evidence type="ECO:0000313" key="7">
    <source>
        <dbReference type="Proteomes" id="UP000026249"/>
    </source>
</evidence>
<accession>A0A037ZJ96</accession>
<dbReference type="Proteomes" id="UP000026249">
    <property type="component" value="Unassembled WGS sequence"/>
</dbReference>
<keyword evidence="7" id="KW-1185">Reference proteome</keyword>
<evidence type="ECO:0000256" key="3">
    <source>
        <dbReference type="ARBA" id="ARBA00023125"/>
    </source>
</evidence>
<evidence type="ECO:0000259" key="5">
    <source>
        <dbReference type="PROSITE" id="PS50931"/>
    </source>
</evidence>
<evidence type="ECO:0000256" key="2">
    <source>
        <dbReference type="ARBA" id="ARBA00023015"/>
    </source>
</evidence>
<evidence type="ECO:0000313" key="6">
    <source>
        <dbReference type="EMBL" id="KAJ56183.1"/>
    </source>
</evidence>
<dbReference type="InterPro" id="IPR000847">
    <property type="entry name" value="LysR_HTH_N"/>
</dbReference>
<dbReference type="OrthoDB" id="9796526at2"/>
<dbReference type="STRING" id="1454373.ACMU_10550"/>
<keyword evidence="4" id="KW-0804">Transcription</keyword>
<dbReference type="SUPFAM" id="SSF46785">
    <property type="entry name" value="Winged helix' DNA-binding domain"/>
    <property type="match status" value="1"/>
</dbReference>
<dbReference type="RefSeq" id="WP_035258444.1">
    <property type="nucleotide sequence ID" value="NZ_JFKE01000003.1"/>
</dbReference>
<dbReference type="PROSITE" id="PS50931">
    <property type="entry name" value="HTH_LYSR"/>
    <property type="match status" value="1"/>
</dbReference>
<comment type="similarity">
    <text evidence="1">Belongs to the LysR transcriptional regulatory family.</text>
</comment>
<dbReference type="SUPFAM" id="SSF53850">
    <property type="entry name" value="Periplasmic binding protein-like II"/>
    <property type="match status" value="1"/>
</dbReference>
<dbReference type="InterPro" id="IPR036388">
    <property type="entry name" value="WH-like_DNA-bd_sf"/>
</dbReference>